<dbReference type="RefSeq" id="WP_317470937.1">
    <property type="nucleotide sequence ID" value="NZ_JAWLKJ010000004.1"/>
</dbReference>
<gene>
    <name evidence="2" type="ORF">R3P82_15395</name>
</gene>
<accession>A0AAE4U8K2</accession>
<keyword evidence="2" id="KW-0378">Hydrolase</keyword>
<sequence length="323" mass="33314">MRTLRAALAVTGAALLAVTGVGAANATDPSRRAPLPVPYSFFSGAARALTAPGAELPGANDWSCRPTADKPRPVVLVHGTWGGAVTNWATYGPLLHNEGYCVYTLTYGALPGQPWPVSLLGGLSDITEVSVPQVGEFVDRVLASTGAEQVDLVGHSQGTLVSGLVAKVGRPGKVNTVASVAPLWHGSRGTGSGAIGTALASGDRGRAVEIAPSLGQMAAGSETLELLWSGGTPYAPGVTYLNLVTRYDQLVRPYTVGVVEGPRATNITIQDGCEQNRAEHLAIASDPRTADFVLNALDPAEPREPRCEAVAPYLGPIPPLPGS</sequence>
<dbReference type="Gene3D" id="3.40.50.1820">
    <property type="entry name" value="alpha/beta hydrolase"/>
    <property type="match status" value="1"/>
</dbReference>
<evidence type="ECO:0000313" key="2">
    <source>
        <dbReference type="EMBL" id="MDV6300493.1"/>
    </source>
</evidence>
<dbReference type="GO" id="GO:0016787">
    <property type="term" value="F:hydrolase activity"/>
    <property type="evidence" value="ECO:0007669"/>
    <property type="project" value="UniProtKB-KW"/>
</dbReference>
<keyword evidence="1" id="KW-0732">Signal</keyword>
<dbReference type="AlphaFoldDB" id="A0AAE4U8K2"/>
<feature type="chain" id="PRO_5042174689" evidence="1">
    <location>
        <begin position="24"/>
        <end position="323"/>
    </location>
</feature>
<dbReference type="EMBL" id="JAWLKJ010000004">
    <property type="protein sequence ID" value="MDV6300493.1"/>
    <property type="molecule type" value="Genomic_DNA"/>
</dbReference>
<feature type="signal peptide" evidence="1">
    <location>
        <begin position="1"/>
        <end position="23"/>
    </location>
</feature>
<protein>
    <submittedName>
        <fullName evidence="2">Alpha/beta fold hydrolase</fullName>
    </submittedName>
</protein>
<dbReference type="InterPro" id="IPR002918">
    <property type="entry name" value="Lipase_EstA/Esterase_EstB"/>
</dbReference>
<reference evidence="2" key="1">
    <citation type="submission" date="2023-10" db="EMBL/GenBank/DDBJ databases">
        <title>Development of a sustainable strategy for remediation of hydrocarbon-contaminated territories based on the waste exchange concept.</title>
        <authorList>
            <person name="Krivoruchko A."/>
        </authorList>
    </citation>
    <scope>NUCLEOTIDE SEQUENCE</scope>
    <source>
        <strain evidence="2">IEGM 1175</strain>
    </source>
</reference>
<comment type="caution">
    <text evidence="2">The sequence shown here is derived from an EMBL/GenBank/DDBJ whole genome shotgun (WGS) entry which is preliminary data.</text>
</comment>
<evidence type="ECO:0000313" key="3">
    <source>
        <dbReference type="Proteomes" id="UP001185873"/>
    </source>
</evidence>
<name>A0AAE4U8K2_9ACTN</name>
<dbReference type="SUPFAM" id="SSF53474">
    <property type="entry name" value="alpha/beta-Hydrolases"/>
    <property type="match status" value="1"/>
</dbReference>
<proteinExistence type="predicted"/>
<organism evidence="2 3">
    <name type="scientific">Dietzia maris</name>
    <dbReference type="NCBI Taxonomy" id="37915"/>
    <lineage>
        <taxon>Bacteria</taxon>
        <taxon>Bacillati</taxon>
        <taxon>Actinomycetota</taxon>
        <taxon>Actinomycetes</taxon>
        <taxon>Mycobacteriales</taxon>
        <taxon>Dietziaceae</taxon>
        <taxon>Dietzia</taxon>
    </lineage>
</organism>
<dbReference type="Pfam" id="PF01674">
    <property type="entry name" value="Lipase_2"/>
    <property type="match status" value="1"/>
</dbReference>
<dbReference type="InterPro" id="IPR029058">
    <property type="entry name" value="AB_hydrolase_fold"/>
</dbReference>
<dbReference type="Proteomes" id="UP001185873">
    <property type="component" value="Unassembled WGS sequence"/>
</dbReference>
<evidence type="ECO:0000256" key="1">
    <source>
        <dbReference type="SAM" id="SignalP"/>
    </source>
</evidence>
<dbReference type="GO" id="GO:0016042">
    <property type="term" value="P:lipid catabolic process"/>
    <property type="evidence" value="ECO:0007669"/>
    <property type="project" value="InterPro"/>
</dbReference>